<keyword evidence="3" id="KW-0472">Membrane</keyword>
<dbReference type="AlphaFoldDB" id="A0A3L7K3P3"/>
<organism evidence="5 6">
    <name type="scientific">Falsibacillus albus</name>
    <dbReference type="NCBI Taxonomy" id="2478915"/>
    <lineage>
        <taxon>Bacteria</taxon>
        <taxon>Bacillati</taxon>
        <taxon>Bacillota</taxon>
        <taxon>Bacilli</taxon>
        <taxon>Bacillales</taxon>
        <taxon>Bacillaceae</taxon>
        <taxon>Falsibacillus</taxon>
    </lineage>
</organism>
<gene>
    <name evidence="5" type="ORF">D9X91_05875</name>
</gene>
<evidence type="ECO:0000256" key="1">
    <source>
        <dbReference type="ARBA" id="ARBA00004196"/>
    </source>
</evidence>
<dbReference type="InterPro" id="IPR050555">
    <property type="entry name" value="Bact_Solute-Bind_Prot2"/>
</dbReference>
<evidence type="ECO:0000256" key="2">
    <source>
        <dbReference type="ARBA" id="ARBA00007639"/>
    </source>
</evidence>
<dbReference type="Pfam" id="PF13407">
    <property type="entry name" value="Peripla_BP_4"/>
    <property type="match status" value="1"/>
</dbReference>
<keyword evidence="6" id="KW-1185">Reference proteome</keyword>
<sequence>MEGETMKKLSMLIFVVLIISAIIPLVNIIKIYPLLFGQAPKVKSKAPVYRAVIISAHLGDPYWDEIIEGAKAEAKSNSINLDVEGSYRANPEEIKKAMEVAIASNVDGMILVGLEEPRFGSIIDKATVKGIPVFTVGADIPTSLRKAYIGTNHEQSGKLVASNLRKLFSTSEKIGVVSLNQDSDIEEERWKGLFETLSKTHEHIYQYTNGDSPSIETQTRELLNQYPDLKIFVTMGPNTEEKVIDAIEERYSMNGIKIFSFDDTKKARELLSSGEINGVLLHSRLDMGKKSIQLLAQWLNKENLPLPTHVYTDIQFIEDKKS</sequence>
<keyword evidence="3" id="KW-0812">Transmembrane</keyword>
<comment type="caution">
    <text evidence="5">The sequence shown here is derived from an EMBL/GenBank/DDBJ whole genome shotgun (WGS) entry which is preliminary data.</text>
</comment>
<evidence type="ECO:0000313" key="5">
    <source>
        <dbReference type="EMBL" id="RLQ96631.1"/>
    </source>
</evidence>
<dbReference type="Gene3D" id="3.40.50.2300">
    <property type="match status" value="2"/>
</dbReference>
<evidence type="ECO:0000313" key="6">
    <source>
        <dbReference type="Proteomes" id="UP000276770"/>
    </source>
</evidence>
<feature type="domain" description="Periplasmic binding protein" evidence="4">
    <location>
        <begin position="53"/>
        <end position="302"/>
    </location>
</feature>
<dbReference type="PANTHER" id="PTHR30036">
    <property type="entry name" value="D-XYLOSE-BINDING PERIPLASMIC PROTEIN"/>
    <property type="match status" value="1"/>
</dbReference>
<dbReference type="InterPro" id="IPR028082">
    <property type="entry name" value="Peripla_BP_I"/>
</dbReference>
<dbReference type="PANTHER" id="PTHR30036:SF7">
    <property type="entry name" value="ABC TRANSPORTER PERIPLASMIC-BINDING PROTEIN YPHF"/>
    <property type="match status" value="1"/>
</dbReference>
<accession>A0A3L7K3P3</accession>
<dbReference type="InterPro" id="IPR025997">
    <property type="entry name" value="SBP_2_dom"/>
</dbReference>
<dbReference type="GO" id="GO:0030288">
    <property type="term" value="C:outer membrane-bounded periplasmic space"/>
    <property type="evidence" value="ECO:0007669"/>
    <property type="project" value="TreeGrafter"/>
</dbReference>
<dbReference type="GO" id="GO:0030246">
    <property type="term" value="F:carbohydrate binding"/>
    <property type="evidence" value="ECO:0007669"/>
    <property type="project" value="TreeGrafter"/>
</dbReference>
<comment type="subcellular location">
    <subcellularLocation>
        <location evidence="1">Cell envelope</location>
    </subcellularLocation>
</comment>
<evidence type="ECO:0000256" key="3">
    <source>
        <dbReference type="SAM" id="Phobius"/>
    </source>
</evidence>
<comment type="similarity">
    <text evidence="2">Belongs to the bacterial solute-binding protein 2 family.</text>
</comment>
<protein>
    <submittedName>
        <fullName evidence="5">Sugar ABC transporter substrate-binding protein</fullName>
    </submittedName>
</protein>
<dbReference type="EMBL" id="RCVZ01000003">
    <property type="protein sequence ID" value="RLQ96631.1"/>
    <property type="molecule type" value="Genomic_DNA"/>
</dbReference>
<dbReference type="Proteomes" id="UP000276770">
    <property type="component" value="Unassembled WGS sequence"/>
</dbReference>
<evidence type="ECO:0000259" key="4">
    <source>
        <dbReference type="Pfam" id="PF13407"/>
    </source>
</evidence>
<reference evidence="5 6" key="1">
    <citation type="submission" date="2018-10" db="EMBL/GenBank/DDBJ databases">
        <title>Falsibacillus sp. genome draft.</title>
        <authorList>
            <person name="Shi S."/>
        </authorList>
    </citation>
    <scope>NUCLEOTIDE SEQUENCE [LARGE SCALE GENOMIC DNA]</scope>
    <source>
        <strain evidence="5 6">GY 10110</strain>
    </source>
</reference>
<feature type="transmembrane region" description="Helical" evidence="3">
    <location>
        <begin position="12"/>
        <end position="35"/>
    </location>
</feature>
<keyword evidence="3" id="KW-1133">Transmembrane helix</keyword>
<proteinExistence type="inferred from homology"/>
<dbReference type="SUPFAM" id="SSF53822">
    <property type="entry name" value="Periplasmic binding protein-like I"/>
    <property type="match status" value="1"/>
</dbReference>
<name>A0A3L7K3P3_9BACI</name>